<gene>
    <name evidence="2" type="ORF">RH857_02300</name>
</gene>
<protein>
    <submittedName>
        <fullName evidence="2">ABC transporter substrate-binding protein</fullName>
    </submittedName>
</protein>
<dbReference type="PANTHER" id="PTHR43649">
    <property type="entry name" value="ARABINOSE-BINDING PROTEIN-RELATED"/>
    <property type="match status" value="1"/>
</dbReference>
<dbReference type="InterPro" id="IPR006059">
    <property type="entry name" value="SBP"/>
</dbReference>
<dbReference type="EMBL" id="JAVKGT010000004">
    <property type="protein sequence ID" value="MDR5710975.1"/>
    <property type="molecule type" value="Genomic_DNA"/>
</dbReference>
<dbReference type="PANTHER" id="PTHR43649:SF30">
    <property type="entry name" value="ABC TRANSPORTER SUBSTRATE-BINDING PROTEIN"/>
    <property type="match status" value="1"/>
</dbReference>
<reference evidence="3" key="1">
    <citation type="submission" date="2023-07" db="EMBL/GenBank/DDBJ databases">
        <title>Description of three actinobacteria isolated from air of manufacturing shop in a pharmaceutical factory.</title>
        <authorList>
            <person name="Zhang D.-F."/>
        </authorList>
    </citation>
    <scope>NUCLEOTIDE SEQUENCE [LARGE SCALE GENOMIC DNA]</scope>
    <source>
        <strain evidence="3">CCTCC AB 207010</strain>
    </source>
</reference>
<name>A0ABU1FQP5_9MICC</name>
<dbReference type="CDD" id="cd14748">
    <property type="entry name" value="PBP2_UgpB"/>
    <property type="match status" value="1"/>
</dbReference>
<dbReference type="PROSITE" id="PS51257">
    <property type="entry name" value="PROKAR_LIPOPROTEIN"/>
    <property type="match status" value="1"/>
</dbReference>
<feature type="chain" id="PRO_5046706817" evidence="1">
    <location>
        <begin position="29"/>
        <end position="428"/>
    </location>
</feature>
<proteinExistence type="predicted"/>
<accession>A0ABU1FQP5</accession>
<evidence type="ECO:0000313" key="3">
    <source>
        <dbReference type="Proteomes" id="UP001260872"/>
    </source>
</evidence>
<evidence type="ECO:0000256" key="1">
    <source>
        <dbReference type="SAM" id="SignalP"/>
    </source>
</evidence>
<organism evidence="2 3">
    <name type="scientific">Nesterenkonia flava</name>
    <dbReference type="NCBI Taxonomy" id="469799"/>
    <lineage>
        <taxon>Bacteria</taxon>
        <taxon>Bacillati</taxon>
        <taxon>Actinomycetota</taxon>
        <taxon>Actinomycetes</taxon>
        <taxon>Micrococcales</taxon>
        <taxon>Micrococcaceae</taxon>
        <taxon>Nesterenkonia</taxon>
    </lineage>
</organism>
<keyword evidence="1" id="KW-0732">Signal</keyword>
<evidence type="ECO:0000313" key="2">
    <source>
        <dbReference type="EMBL" id="MDR5710975.1"/>
    </source>
</evidence>
<sequence>MPYRRSFKTLAGLTAAGLLLSACGSDNGGDSDVVEIDFYYPIEVGGPLESVIDGYIEQFHEEHENIRVTPVYSGSYEQTMAAVQSANQAGNTPAVTVLGSNNLLSLDHLGLITPIEEIVDDEEWFGSFYEAFMGDSTLPDGTVASIPFQRSTIVMYWNKELFEEAGLDPETPPATWDEMVEFGHQLVDEGGAQWGVQMPSTAWGVWILEAMAIQNGTMLWDPETGTDVRFDDPATVTALQNWVELQEEGLESPGTVDWGTLPTEFANGTTGIIWTTTGQLTNISSNADFDFGVAPLPAQEQPGSPTGGGNLYIMDGISEEEQEAAVELVRFLSSPEIQSDWGVESGYVAALEEAWEIDPLASYAEEFPPVAAARDQLEVAEPEFGVYNRQEVFDVMANAIEAVMGGADVESTLQEAQQQADSILEEYR</sequence>
<dbReference type="Gene3D" id="3.40.190.10">
    <property type="entry name" value="Periplasmic binding protein-like II"/>
    <property type="match status" value="2"/>
</dbReference>
<dbReference type="Pfam" id="PF13416">
    <property type="entry name" value="SBP_bac_8"/>
    <property type="match status" value="1"/>
</dbReference>
<comment type="caution">
    <text evidence="2">The sequence shown here is derived from an EMBL/GenBank/DDBJ whole genome shotgun (WGS) entry which is preliminary data.</text>
</comment>
<dbReference type="Proteomes" id="UP001260872">
    <property type="component" value="Unassembled WGS sequence"/>
</dbReference>
<dbReference type="SUPFAM" id="SSF53850">
    <property type="entry name" value="Periplasmic binding protein-like II"/>
    <property type="match status" value="1"/>
</dbReference>
<keyword evidence="3" id="KW-1185">Reference proteome</keyword>
<dbReference type="RefSeq" id="WP_310536363.1">
    <property type="nucleotide sequence ID" value="NZ_BAAAOC010000093.1"/>
</dbReference>
<dbReference type="InterPro" id="IPR050490">
    <property type="entry name" value="Bact_solute-bd_prot1"/>
</dbReference>
<feature type="signal peptide" evidence="1">
    <location>
        <begin position="1"/>
        <end position="28"/>
    </location>
</feature>